<evidence type="ECO:0000313" key="1">
    <source>
        <dbReference type="EMBL" id="KKK82374.1"/>
    </source>
</evidence>
<feature type="non-terminal residue" evidence="1">
    <location>
        <position position="1"/>
    </location>
</feature>
<protein>
    <submittedName>
        <fullName evidence="1">Uncharacterized protein</fullName>
    </submittedName>
</protein>
<gene>
    <name evidence="1" type="ORF">LCGC14_2804040</name>
</gene>
<accession>A0A0F9AV99</accession>
<dbReference type="EMBL" id="LAZR01052706">
    <property type="protein sequence ID" value="KKK82374.1"/>
    <property type="molecule type" value="Genomic_DNA"/>
</dbReference>
<organism evidence="1">
    <name type="scientific">marine sediment metagenome</name>
    <dbReference type="NCBI Taxonomy" id="412755"/>
    <lineage>
        <taxon>unclassified sequences</taxon>
        <taxon>metagenomes</taxon>
        <taxon>ecological metagenomes</taxon>
    </lineage>
</organism>
<dbReference type="AlphaFoldDB" id="A0A0F9AV99"/>
<sequence length="52" mass="5773">MDTPYGHVISENMELIKGITDPELSDFSSEDLENGQRLAEYVETTTLVDGVI</sequence>
<comment type="caution">
    <text evidence="1">The sequence shown here is derived from an EMBL/GenBank/DDBJ whole genome shotgun (WGS) entry which is preliminary data.</text>
</comment>
<proteinExistence type="predicted"/>
<reference evidence="1" key="1">
    <citation type="journal article" date="2015" name="Nature">
        <title>Complex archaea that bridge the gap between prokaryotes and eukaryotes.</title>
        <authorList>
            <person name="Spang A."/>
            <person name="Saw J.H."/>
            <person name="Jorgensen S.L."/>
            <person name="Zaremba-Niedzwiedzka K."/>
            <person name="Martijn J."/>
            <person name="Lind A.E."/>
            <person name="van Eijk R."/>
            <person name="Schleper C."/>
            <person name="Guy L."/>
            <person name="Ettema T.J."/>
        </authorList>
    </citation>
    <scope>NUCLEOTIDE SEQUENCE</scope>
</reference>
<name>A0A0F9AV99_9ZZZZ</name>